<gene>
    <name evidence="1" type="ORF">BO225_10870</name>
</gene>
<dbReference type="Gene3D" id="3.30.1240.10">
    <property type="match status" value="1"/>
</dbReference>
<organism evidence="1 2">
    <name type="scientific">Dubosiella newyorkensis</name>
    <dbReference type="NCBI Taxonomy" id="1862672"/>
    <lineage>
        <taxon>Bacteria</taxon>
        <taxon>Bacillati</taxon>
        <taxon>Bacillota</taxon>
        <taxon>Erysipelotrichia</taxon>
        <taxon>Erysipelotrichales</taxon>
        <taxon>Erysipelotrichaceae</taxon>
        <taxon>Dubosiella</taxon>
    </lineage>
</organism>
<proteinExistence type="predicted"/>
<comment type="caution">
    <text evidence="1">The sequence shown here is derived from an EMBL/GenBank/DDBJ whole genome shotgun (WGS) entry which is preliminary data.</text>
</comment>
<dbReference type="GO" id="GO:0005829">
    <property type="term" value="C:cytosol"/>
    <property type="evidence" value="ECO:0007669"/>
    <property type="project" value="TreeGrafter"/>
</dbReference>
<dbReference type="GeneID" id="78276437"/>
<dbReference type="NCBIfam" id="TIGR00099">
    <property type="entry name" value="Cof-subfamily"/>
    <property type="match status" value="1"/>
</dbReference>
<dbReference type="Pfam" id="PF08282">
    <property type="entry name" value="Hydrolase_3"/>
    <property type="match status" value="1"/>
</dbReference>
<dbReference type="SUPFAM" id="SSF56784">
    <property type="entry name" value="HAD-like"/>
    <property type="match status" value="1"/>
</dbReference>
<reference evidence="1 2" key="1">
    <citation type="submission" date="2016-11" db="EMBL/GenBank/DDBJ databases">
        <title>Description of two novel members of the family Erysipelotrichaceae: Ileibacterium lipovorans gen. nov., sp. nov. and Dubosiella newyorkensis, gen. nov., sp. nov.</title>
        <authorList>
            <person name="Cox L.M."/>
            <person name="Sohn J."/>
            <person name="Tyrrell K.L."/>
            <person name="Citron D.M."/>
            <person name="Lawson P.A."/>
            <person name="Patel N.B."/>
            <person name="Iizumi T."/>
            <person name="Perez-Perez G.I."/>
            <person name="Goldstein E.J."/>
            <person name="Blaser M.J."/>
        </authorList>
    </citation>
    <scope>NUCLEOTIDE SEQUENCE [LARGE SCALE GENOMIC DNA]</scope>
    <source>
        <strain evidence="1 2">NYU-BL-A4</strain>
    </source>
</reference>
<dbReference type="AlphaFoldDB" id="A0A1U7NK86"/>
<evidence type="ECO:0008006" key="3">
    <source>
        <dbReference type="Google" id="ProtNLM"/>
    </source>
</evidence>
<evidence type="ECO:0000313" key="1">
    <source>
        <dbReference type="EMBL" id="OLU44378.1"/>
    </source>
</evidence>
<dbReference type="GO" id="GO:0000287">
    <property type="term" value="F:magnesium ion binding"/>
    <property type="evidence" value="ECO:0007669"/>
    <property type="project" value="TreeGrafter"/>
</dbReference>
<name>A0A1U7NK86_9FIRM</name>
<dbReference type="InterPro" id="IPR000150">
    <property type="entry name" value="Cof"/>
</dbReference>
<protein>
    <recommendedName>
        <fullName evidence="3">Hydrolase</fullName>
    </recommendedName>
</protein>
<dbReference type="GO" id="GO:0016791">
    <property type="term" value="F:phosphatase activity"/>
    <property type="evidence" value="ECO:0007669"/>
    <property type="project" value="UniProtKB-ARBA"/>
</dbReference>
<dbReference type="PANTHER" id="PTHR10000:SF25">
    <property type="entry name" value="PHOSPHATASE YKRA-RELATED"/>
    <property type="match status" value="1"/>
</dbReference>
<dbReference type="InterPro" id="IPR036412">
    <property type="entry name" value="HAD-like_sf"/>
</dbReference>
<dbReference type="InterPro" id="IPR023214">
    <property type="entry name" value="HAD_sf"/>
</dbReference>
<dbReference type="Gene3D" id="3.40.50.1000">
    <property type="entry name" value="HAD superfamily/HAD-like"/>
    <property type="match status" value="1"/>
</dbReference>
<sequence length="262" mass="29321">MKEQNSIKAAFFDIDGTLYDHQAHQIPDKHQRMLELLHQKGIKVCLCTGRALPLLENLKILSLFPWDGIVAGNGSYVYDQDLHPLFEDPISKKSADAIFKLASKENIGIFAAGNCALITQEDPITLELLHKVSCVNIPCRAPKKEDAFCIISLCVEDTQAKRRDYESIPNVQVLYNLLSVDIMKKGLSKYHGIRLLMRHFGFDPRAYMAFGDALNDLEMLQHASLAGAMEDGDPRILAKISNHVPSVKVGGIYDFLKERGIL</sequence>
<accession>A0A1U7NK86</accession>
<keyword evidence="2" id="KW-1185">Reference proteome</keyword>
<dbReference type="PANTHER" id="PTHR10000">
    <property type="entry name" value="PHOSPHOSERINE PHOSPHATASE"/>
    <property type="match status" value="1"/>
</dbReference>
<dbReference type="RefSeq" id="WP_076342267.1">
    <property type="nucleotide sequence ID" value="NZ_CAPDDE010000034.1"/>
</dbReference>
<dbReference type="EMBL" id="MPKA01000113">
    <property type="protein sequence ID" value="OLU44378.1"/>
    <property type="molecule type" value="Genomic_DNA"/>
</dbReference>
<dbReference type="OrthoDB" id="1654797at2"/>
<evidence type="ECO:0000313" key="2">
    <source>
        <dbReference type="Proteomes" id="UP000186705"/>
    </source>
</evidence>
<dbReference type="STRING" id="1862672.BO225_10870"/>
<dbReference type="Proteomes" id="UP000186705">
    <property type="component" value="Unassembled WGS sequence"/>
</dbReference>